<proteinExistence type="predicted"/>
<sequence>MNPTIAAAPEANHHEPTIKQEFTSFAPWNQFAPDQLVIDSSSDDDESHTDSLNDDQPQAPASFAFSAMDSAPETNPSTIDTASSTNSCAPHLILKQELDDFAKAVKSGLKFVKAPLMDRRDSSEGGVPVILDQLPSLDIYQPSVIWNDPATPMLLPEVRYFVKYWRFAFFAGVFIYVDETVAMCLQTLAPNIPYQMIKPEMLDLSSIVARRSKDTVKLISTTDGDFEQMKGDFRPSFNTLGQKAFTFHLRPHLDIIERRELQAFWASLPTFDPSKPNHNPARPCRPAAPRQICNHGPDTRDAM</sequence>
<dbReference type="EMBL" id="JAPUFD010000005">
    <property type="protein sequence ID" value="MDI1487108.1"/>
    <property type="molecule type" value="Genomic_DNA"/>
</dbReference>
<evidence type="ECO:0000256" key="1">
    <source>
        <dbReference type="SAM" id="MobiDB-lite"/>
    </source>
</evidence>
<gene>
    <name evidence="2" type="ORF">OHK93_006376</name>
</gene>
<organism evidence="2 3">
    <name type="scientific">Ramalina farinacea</name>
    <dbReference type="NCBI Taxonomy" id="258253"/>
    <lineage>
        <taxon>Eukaryota</taxon>
        <taxon>Fungi</taxon>
        <taxon>Dikarya</taxon>
        <taxon>Ascomycota</taxon>
        <taxon>Pezizomycotina</taxon>
        <taxon>Lecanoromycetes</taxon>
        <taxon>OSLEUM clade</taxon>
        <taxon>Lecanoromycetidae</taxon>
        <taxon>Lecanorales</taxon>
        <taxon>Lecanorineae</taxon>
        <taxon>Ramalinaceae</taxon>
        <taxon>Ramalina</taxon>
    </lineage>
</organism>
<feature type="region of interest" description="Disordered" evidence="1">
    <location>
        <begin position="275"/>
        <end position="303"/>
    </location>
</feature>
<evidence type="ECO:0000313" key="2">
    <source>
        <dbReference type="EMBL" id="MDI1487108.1"/>
    </source>
</evidence>
<feature type="region of interest" description="Disordered" evidence="1">
    <location>
        <begin position="38"/>
        <end position="59"/>
    </location>
</feature>
<dbReference type="Proteomes" id="UP001161017">
    <property type="component" value="Unassembled WGS sequence"/>
</dbReference>
<protein>
    <submittedName>
        <fullName evidence="2">Uncharacterized protein</fullName>
    </submittedName>
</protein>
<dbReference type="AlphaFoldDB" id="A0AA43QIE8"/>
<feature type="compositionally biased region" description="Low complexity" evidence="1">
    <location>
        <begin position="280"/>
        <end position="290"/>
    </location>
</feature>
<name>A0AA43QIE8_9LECA</name>
<comment type="caution">
    <text evidence="2">The sequence shown here is derived from an EMBL/GenBank/DDBJ whole genome shotgun (WGS) entry which is preliminary data.</text>
</comment>
<keyword evidence="3" id="KW-1185">Reference proteome</keyword>
<evidence type="ECO:0000313" key="3">
    <source>
        <dbReference type="Proteomes" id="UP001161017"/>
    </source>
</evidence>
<reference evidence="2" key="1">
    <citation type="journal article" date="2023" name="Genome Biol. Evol.">
        <title>First Whole Genome Sequence and Flow Cytometry Genome Size Data for the Lichen-Forming Fungus Ramalina farinacea (Ascomycota).</title>
        <authorList>
            <person name="Llewellyn T."/>
            <person name="Mian S."/>
            <person name="Hill R."/>
            <person name="Leitch I.J."/>
            <person name="Gaya E."/>
        </authorList>
    </citation>
    <scope>NUCLEOTIDE SEQUENCE</scope>
    <source>
        <strain evidence="2">LIQ254RAFAR</strain>
    </source>
</reference>
<accession>A0AA43QIE8</accession>